<name>A0ABM7WHL7_9ACTN</name>
<dbReference type="Proteomes" id="UP001320544">
    <property type="component" value="Chromosome"/>
</dbReference>
<organism evidence="1 2">
    <name type="scientific">Raoultibacter timonensis</name>
    <dbReference type="NCBI Taxonomy" id="1907662"/>
    <lineage>
        <taxon>Bacteria</taxon>
        <taxon>Bacillati</taxon>
        <taxon>Actinomycetota</taxon>
        <taxon>Coriobacteriia</taxon>
        <taxon>Eggerthellales</taxon>
        <taxon>Eggerthellaceae</taxon>
        <taxon>Raoultibacter</taxon>
    </lineage>
</organism>
<protein>
    <recommendedName>
        <fullName evidence="3">Tellurite resistance protein TerB</fullName>
    </recommendedName>
</protein>
<gene>
    <name evidence="1" type="ORF">CE91St30_10910</name>
</gene>
<evidence type="ECO:0008006" key="3">
    <source>
        <dbReference type="Google" id="ProtNLM"/>
    </source>
</evidence>
<accession>A0ABM7WHL7</accession>
<evidence type="ECO:0000313" key="1">
    <source>
        <dbReference type="EMBL" id="BDE95758.1"/>
    </source>
</evidence>
<dbReference type="RefSeq" id="WP_102378664.1">
    <property type="nucleotide sequence ID" value="NZ_AP025564.1"/>
</dbReference>
<sequence>MFQQDYLMRIFLQFAEAIRRSMLKANGENDPASAAEMLEAAVGEATELDGEVFLSLAPESMTSILAVSGTDPRVVEYLARSLMLEAEYLREADQPEKAALRAEQAAALAQSCGISLSEEAITPEELDAFFEETQKGLK</sequence>
<keyword evidence="2" id="KW-1185">Reference proteome</keyword>
<evidence type="ECO:0000313" key="2">
    <source>
        <dbReference type="Proteomes" id="UP001320544"/>
    </source>
</evidence>
<proteinExistence type="predicted"/>
<dbReference type="EMBL" id="AP025564">
    <property type="protein sequence ID" value="BDE95758.1"/>
    <property type="molecule type" value="Genomic_DNA"/>
</dbReference>
<reference evidence="1 2" key="1">
    <citation type="submission" date="2022-01" db="EMBL/GenBank/DDBJ databases">
        <title>Novel bile acid biosynthetic pathways are enriched in the microbiome of centenarians.</title>
        <authorList>
            <person name="Sato Y."/>
            <person name="Atarashi K."/>
            <person name="Plichta R.D."/>
            <person name="Arai Y."/>
            <person name="Sasajima S."/>
            <person name="Kearney M.S."/>
            <person name="Suda W."/>
            <person name="Takeshita K."/>
            <person name="Sasaki T."/>
            <person name="Okamoto S."/>
            <person name="Skelly N.A."/>
            <person name="Okamura Y."/>
            <person name="Vlamakis H."/>
            <person name="Li Y."/>
            <person name="Tanoue T."/>
            <person name="Takei H."/>
            <person name="Nittono H."/>
            <person name="Narushima S."/>
            <person name="Irie J."/>
            <person name="Itoh H."/>
            <person name="Moriya K."/>
            <person name="Sugiura Y."/>
            <person name="Suematsu M."/>
            <person name="Moritoki N."/>
            <person name="Shibata S."/>
            <person name="Littman R.D."/>
            <person name="Fischbach A.M."/>
            <person name="Uwamino Y."/>
            <person name="Inoue T."/>
            <person name="Honda A."/>
            <person name="Hattori M."/>
            <person name="Murai T."/>
            <person name="Xavier J.R."/>
            <person name="Hirose N."/>
            <person name="Honda K."/>
        </authorList>
    </citation>
    <scope>NUCLEOTIDE SEQUENCE [LARGE SCALE GENOMIC DNA]</scope>
    <source>
        <strain evidence="1 2">CE91-St30</strain>
    </source>
</reference>